<dbReference type="HAMAP" id="MF_01401">
    <property type="entry name" value="MsrA"/>
    <property type="match status" value="1"/>
</dbReference>
<dbReference type="PANTHER" id="PTHR43774">
    <property type="entry name" value="PEPTIDE METHIONINE SULFOXIDE REDUCTASE"/>
    <property type="match status" value="1"/>
</dbReference>
<dbReference type="InterPro" id="IPR002569">
    <property type="entry name" value="Met_Sox_Rdtase_MsrA_dom"/>
</dbReference>
<comment type="similarity">
    <text evidence="1 5">Belongs to the MsrA Met sulfoxide reductase family.</text>
</comment>
<proteinExistence type="inferred from homology"/>
<evidence type="ECO:0000256" key="5">
    <source>
        <dbReference type="HAMAP-Rule" id="MF_01401"/>
    </source>
</evidence>
<accession>A0A0K2RWS3</accession>
<evidence type="ECO:0000256" key="4">
    <source>
        <dbReference type="ARBA" id="ARBA00048782"/>
    </source>
</evidence>
<keyword evidence="2 5" id="KW-0560">Oxidoreductase</keyword>
<sequence>MTDVVLAGGCFWCLDAVYRQFRGVEASVCGYTGGETPDPDYRSVCSGTTGYQEALKLSFDPQVIDLDTVLDIFFTSHDPTSWDRQGADTGSQYRSVLFYADEQQREAFERAVARAQQLYPSPIVTEIKPLGVFYEAEDYHQNYYALNPAQGYCAFVVSPKVAQARRNFAHLLR</sequence>
<evidence type="ECO:0000313" key="8">
    <source>
        <dbReference type="Proteomes" id="UP000066203"/>
    </source>
</evidence>
<evidence type="ECO:0000313" key="7">
    <source>
        <dbReference type="EMBL" id="BAS19311.1"/>
    </source>
</evidence>
<comment type="function">
    <text evidence="5">Has an important function as a repair enzyme for proteins that have been inactivated by oxidation. Catalyzes the reversible oxidation-reduction of methionine sulfoxide in proteins to methionine.</text>
</comment>
<dbReference type="EMBL" id="AP014938">
    <property type="protein sequence ID" value="BAS19311.1"/>
    <property type="molecule type" value="Genomic_DNA"/>
</dbReference>
<dbReference type="SUPFAM" id="SSF55068">
    <property type="entry name" value="Peptide methionine sulfoxide reductase"/>
    <property type="match status" value="1"/>
</dbReference>
<organism evidence="7">
    <name type="scientific">Rothia mucilaginosa</name>
    <dbReference type="NCBI Taxonomy" id="43675"/>
    <lineage>
        <taxon>Bacteria</taxon>
        <taxon>Bacillati</taxon>
        <taxon>Actinomycetota</taxon>
        <taxon>Actinomycetes</taxon>
        <taxon>Micrococcales</taxon>
        <taxon>Micrococcaceae</taxon>
        <taxon>Rothia</taxon>
    </lineage>
</organism>
<name>A0A0K2RWS3_9MICC</name>
<evidence type="ECO:0000256" key="2">
    <source>
        <dbReference type="ARBA" id="ARBA00023002"/>
    </source>
</evidence>
<dbReference type="GO" id="GO:0008113">
    <property type="term" value="F:peptide-methionine (S)-S-oxide reductase activity"/>
    <property type="evidence" value="ECO:0007669"/>
    <property type="project" value="UniProtKB-UniRule"/>
</dbReference>
<evidence type="ECO:0000259" key="6">
    <source>
        <dbReference type="Pfam" id="PF01625"/>
    </source>
</evidence>
<dbReference type="AlphaFoldDB" id="A0A0K2RWS3"/>
<feature type="active site" evidence="5">
    <location>
        <position position="10"/>
    </location>
</feature>
<dbReference type="PATRIC" id="fig|43675.28.peg.65"/>
<dbReference type="NCBIfam" id="TIGR00401">
    <property type="entry name" value="msrA"/>
    <property type="match status" value="1"/>
</dbReference>
<comment type="catalytic activity">
    <reaction evidence="4 5">
        <text>[thioredoxin]-disulfide + L-methionine + H2O = L-methionine (S)-S-oxide + [thioredoxin]-dithiol</text>
        <dbReference type="Rhea" id="RHEA:19993"/>
        <dbReference type="Rhea" id="RHEA-COMP:10698"/>
        <dbReference type="Rhea" id="RHEA-COMP:10700"/>
        <dbReference type="ChEBI" id="CHEBI:15377"/>
        <dbReference type="ChEBI" id="CHEBI:29950"/>
        <dbReference type="ChEBI" id="CHEBI:50058"/>
        <dbReference type="ChEBI" id="CHEBI:57844"/>
        <dbReference type="ChEBI" id="CHEBI:58772"/>
        <dbReference type="EC" id="1.8.4.11"/>
    </reaction>
</comment>
<dbReference type="GO" id="GO:0033744">
    <property type="term" value="F:L-methionine:thioredoxin-disulfide S-oxidoreductase activity"/>
    <property type="evidence" value="ECO:0007669"/>
    <property type="project" value="RHEA"/>
</dbReference>
<dbReference type="InterPro" id="IPR036509">
    <property type="entry name" value="Met_Sox_Rdtase_MsrA_sf"/>
</dbReference>
<dbReference type="Gene3D" id="3.30.1060.10">
    <property type="entry name" value="Peptide methionine sulphoxide reductase MsrA"/>
    <property type="match status" value="1"/>
</dbReference>
<dbReference type="PANTHER" id="PTHR43774:SF1">
    <property type="entry name" value="PEPTIDE METHIONINE SULFOXIDE REDUCTASE MSRA 2"/>
    <property type="match status" value="1"/>
</dbReference>
<dbReference type="Proteomes" id="UP000066203">
    <property type="component" value="Chromosome"/>
</dbReference>
<reference evidence="8" key="1">
    <citation type="submission" date="2015-08" db="EMBL/GenBank/DDBJ databases">
        <title>Complete genome sequence of Rothia mucilaginosa strain NUM-Rm6536.</title>
        <authorList>
            <person name="Nambu T."/>
        </authorList>
    </citation>
    <scope>NUCLEOTIDE SEQUENCE [LARGE SCALE GENOMIC DNA]</scope>
    <source>
        <strain evidence="8">NUM-Rm6536</strain>
    </source>
</reference>
<dbReference type="EC" id="1.8.4.11" evidence="5"/>
<dbReference type="Pfam" id="PF01625">
    <property type="entry name" value="PMSR"/>
    <property type="match status" value="1"/>
</dbReference>
<gene>
    <name evidence="5" type="primary">msrA</name>
    <name evidence="7" type="ORF">RM6536_0064</name>
</gene>
<comment type="catalytic activity">
    <reaction evidence="3 5">
        <text>L-methionyl-[protein] + [thioredoxin]-disulfide + H2O = L-methionyl-(S)-S-oxide-[protein] + [thioredoxin]-dithiol</text>
        <dbReference type="Rhea" id="RHEA:14217"/>
        <dbReference type="Rhea" id="RHEA-COMP:10698"/>
        <dbReference type="Rhea" id="RHEA-COMP:10700"/>
        <dbReference type="Rhea" id="RHEA-COMP:12313"/>
        <dbReference type="Rhea" id="RHEA-COMP:12315"/>
        <dbReference type="ChEBI" id="CHEBI:15377"/>
        <dbReference type="ChEBI" id="CHEBI:16044"/>
        <dbReference type="ChEBI" id="CHEBI:29950"/>
        <dbReference type="ChEBI" id="CHEBI:44120"/>
        <dbReference type="ChEBI" id="CHEBI:50058"/>
        <dbReference type="EC" id="1.8.4.11"/>
    </reaction>
</comment>
<dbReference type="RefSeq" id="WP_060823577.1">
    <property type="nucleotide sequence ID" value="NZ_AP014938.1"/>
</dbReference>
<protein>
    <recommendedName>
        <fullName evidence="5">Peptide methionine sulfoxide reductase MsrA</fullName>
        <shortName evidence="5">Protein-methionine-S-oxide reductase</shortName>
        <ecNumber evidence="5">1.8.4.11</ecNumber>
    </recommendedName>
    <alternativeName>
        <fullName evidence="5">Peptide-methionine (S)-S-oxide reductase</fullName>
        <shortName evidence="5">Peptide Met(O) reductase</shortName>
    </alternativeName>
</protein>
<feature type="domain" description="Peptide methionine sulphoxide reductase MsrA" evidence="6">
    <location>
        <begin position="4"/>
        <end position="153"/>
    </location>
</feature>
<evidence type="ECO:0000256" key="3">
    <source>
        <dbReference type="ARBA" id="ARBA00047806"/>
    </source>
</evidence>
<evidence type="ECO:0000256" key="1">
    <source>
        <dbReference type="ARBA" id="ARBA00005591"/>
    </source>
</evidence>